<evidence type="ECO:0000256" key="4">
    <source>
        <dbReference type="ARBA" id="ARBA00023118"/>
    </source>
</evidence>
<protein>
    <recommendedName>
        <fullName evidence="5">CRISPR type III-B/RAMP module-associated protein Cmr5</fullName>
    </recommendedName>
</protein>
<gene>
    <name evidence="6" type="primary">cmr5</name>
    <name evidence="6" type="ORF">CHH72_09925</name>
</gene>
<comment type="subcellular location">
    <subcellularLocation>
        <location evidence="1">Cytoplasm</location>
    </subcellularLocation>
</comment>
<reference evidence="6 7" key="1">
    <citation type="submission" date="2017-07" db="EMBL/GenBank/DDBJ databases">
        <title>Isolation and whole genome analysis of endospore-forming bacteria from heroin.</title>
        <authorList>
            <person name="Kalinowski J."/>
            <person name="Ahrens B."/>
            <person name="Al-Dilaimi A."/>
            <person name="Winkler A."/>
            <person name="Wibberg D."/>
            <person name="Schleenbecker U."/>
            <person name="Ruckert C."/>
            <person name="Wolfel R."/>
            <person name="Grass G."/>
        </authorList>
    </citation>
    <scope>NUCLEOTIDE SEQUENCE [LARGE SCALE GENOMIC DNA]</scope>
    <source>
        <strain evidence="6 7">7539</strain>
    </source>
</reference>
<name>A0A268P0X9_SHOCL</name>
<dbReference type="SUPFAM" id="SSF158568">
    <property type="entry name" value="AF1862-like"/>
    <property type="match status" value="1"/>
</dbReference>
<dbReference type="Proteomes" id="UP000216207">
    <property type="component" value="Unassembled WGS sequence"/>
</dbReference>
<evidence type="ECO:0000256" key="1">
    <source>
        <dbReference type="ARBA" id="ARBA00004496"/>
    </source>
</evidence>
<dbReference type="InterPro" id="IPR010160">
    <property type="entry name" value="CRISPR-assoc_prot_Cmr5"/>
</dbReference>
<dbReference type="GO" id="GO:0005737">
    <property type="term" value="C:cytoplasm"/>
    <property type="evidence" value="ECO:0007669"/>
    <property type="project" value="UniProtKB-SubCell"/>
</dbReference>
<accession>A0A268P0X9</accession>
<evidence type="ECO:0000256" key="5">
    <source>
        <dbReference type="ARBA" id="ARBA00030001"/>
    </source>
</evidence>
<dbReference type="NCBIfam" id="TIGR01881">
    <property type="entry name" value="cas_Cmr5"/>
    <property type="match status" value="1"/>
</dbReference>
<comment type="similarity">
    <text evidence="2">Belongs to the CRISPR system Cmr5 family.</text>
</comment>
<evidence type="ECO:0000313" key="6">
    <source>
        <dbReference type="EMBL" id="PAE89149.1"/>
    </source>
</evidence>
<dbReference type="Pfam" id="PF09701">
    <property type="entry name" value="Cas_Cmr5"/>
    <property type="match status" value="1"/>
</dbReference>
<evidence type="ECO:0000256" key="3">
    <source>
        <dbReference type="ARBA" id="ARBA00022490"/>
    </source>
</evidence>
<dbReference type="Gene3D" id="1.10.520.30">
    <property type="entry name" value="AF1862-like domain"/>
    <property type="match status" value="1"/>
</dbReference>
<comment type="caution">
    <text evidence="6">The sequence shown here is derived from an EMBL/GenBank/DDBJ whole genome shotgun (WGS) entry which is preliminary data.</text>
</comment>
<evidence type="ECO:0000313" key="7">
    <source>
        <dbReference type="Proteomes" id="UP000216207"/>
    </source>
</evidence>
<sequence length="129" mass="14772">MRSIAHTYAIQALKSIQSVQAEEDENYSKDYGRLCLVFPSMVQVNGLQLTFAFLESKAAQDKHTGSRGISCYKRFIEDLCRTIEFPYQTIKDFPAEISECMNLTRKSISASVWFKRYAEAILKVEAINE</sequence>
<proteinExistence type="inferred from homology"/>
<dbReference type="GO" id="GO:0051607">
    <property type="term" value="P:defense response to virus"/>
    <property type="evidence" value="ECO:0007669"/>
    <property type="project" value="UniProtKB-KW"/>
</dbReference>
<evidence type="ECO:0000256" key="2">
    <source>
        <dbReference type="ARBA" id="ARBA00006161"/>
    </source>
</evidence>
<dbReference type="EMBL" id="NPCC01000011">
    <property type="protein sequence ID" value="PAE89149.1"/>
    <property type="molecule type" value="Genomic_DNA"/>
</dbReference>
<dbReference type="AlphaFoldDB" id="A0A268P0X9"/>
<dbReference type="InterPro" id="IPR023101">
    <property type="entry name" value="AF1862-like_dom_sf"/>
</dbReference>
<keyword evidence="3" id="KW-0963">Cytoplasm</keyword>
<keyword evidence="4" id="KW-0051">Antiviral defense</keyword>
<organism evidence="6 7">
    <name type="scientific">Shouchella clausii</name>
    <name type="common">Alkalihalobacillus clausii</name>
    <dbReference type="NCBI Taxonomy" id="79880"/>
    <lineage>
        <taxon>Bacteria</taxon>
        <taxon>Bacillati</taxon>
        <taxon>Bacillota</taxon>
        <taxon>Bacilli</taxon>
        <taxon>Bacillales</taxon>
        <taxon>Bacillaceae</taxon>
        <taxon>Shouchella</taxon>
    </lineage>
</organism>
<dbReference type="RefSeq" id="WP_095326528.1">
    <property type="nucleotide sequence ID" value="NZ_NPCC01000011.1"/>
</dbReference>